<evidence type="ECO:0000256" key="6">
    <source>
        <dbReference type="ARBA" id="ARBA00023163"/>
    </source>
</evidence>
<evidence type="ECO:0000256" key="1">
    <source>
        <dbReference type="ARBA" id="ARBA00006835"/>
    </source>
</evidence>
<comment type="caution">
    <text evidence="9">The sequence shown here is derived from an EMBL/GenBank/DDBJ whole genome shotgun (WGS) entry which is preliminary data.</text>
</comment>
<name>A0A3M7RG20_BRAPC</name>
<dbReference type="GO" id="GO:0000428">
    <property type="term" value="C:DNA-directed RNA polymerase complex"/>
    <property type="evidence" value="ECO:0007669"/>
    <property type="project" value="UniProtKB-KW"/>
</dbReference>
<dbReference type="InterPro" id="IPR007644">
    <property type="entry name" value="RNA_pol_bsu_protrusion"/>
</dbReference>
<proteinExistence type="inferred from homology"/>
<dbReference type="AlphaFoldDB" id="A0A3M7RG20"/>
<dbReference type="GO" id="GO:0003677">
    <property type="term" value="F:DNA binding"/>
    <property type="evidence" value="ECO:0007669"/>
    <property type="project" value="InterPro"/>
</dbReference>
<evidence type="ECO:0000313" key="9">
    <source>
        <dbReference type="EMBL" id="RNA22399.1"/>
    </source>
</evidence>
<dbReference type="EMBL" id="REGN01003465">
    <property type="protein sequence ID" value="RNA22399.1"/>
    <property type="molecule type" value="Genomic_DNA"/>
</dbReference>
<dbReference type="InterPro" id="IPR037034">
    <property type="entry name" value="RNA_pol_Rpb2_2_sf"/>
</dbReference>
<protein>
    <recommendedName>
        <fullName evidence="2">DNA-directed RNA polymerase</fullName>
        <ecNumber evidence="2">2.7.7.6</ecNumber>
    </recommendedName>
</protein>
<dbReference type="FunFam" id="3.90.1100.10:FF:000009">
    <property type="entry name" value="DNA-directed RNA polymerase subunit beta"/>
    <property type="match status" value="1"/>
</dbReference>
<evidence type="ECO:0000256" key="4">
    <source>
        <dbReference type="ARBA" id="ARBA00022679"/>
    </source>
</evidence>
<dbReference type="GO" id="GO:0032549">
    <property type="term" value="F:ribonucleoside binding"/>
    <property type="evidence" value="ECO:0007669"/>
    <property type="project" value="InterPro"/>
</dbReference>
<keyword evidence="5 9" id="KW-0548">Nucleotidyltransferase</keyword>
<reference evidence="9 10" key="1">
    <citation type="journal article" date="2018" name="Sci. Rep.">
        <title>Genomic signatures of local adaptation to the degree of environmental predictability in rotifers.</title>
        <authorList>
            <person name="Franch-Gras L."/>
            <person name="Hahn C."/>
            <person name="Garcia-Roger E.M."/>
            <person name="Carmona M.J."/>
            <person name="Serra M."/>
            <person name="Gomez A."/>
        </authorList>
    </citation>
    <scope>NUCLEOTIDE SEQUENCE [LARGE SCALE GENOMIC DNA]</scope>
    <source>
        <strain evidence="9">HYR1</strain>
    </source>
</reference>
<dbReference type="Gene3D" id="3.90.1110.10">
    <property type="entry name" value="RNA polymerase Rpb2, domain 2"/>
    <property type="match status" value="1"/>
</dbReference>
<keyword evidence="10" id="KW-1185">Reference proteome</keyword>
<evidence type="ECO:0000256" key="2">
    <source>
        <dbReference type="ARBA" id="ARBA00012418"/>
    </source>
</evidence>
<evidence type="ECO:0000259" key="7">
    <source>
        <dbReference type="Pfam" id="PF04561"/>
    </source>
</evidence>
<evidence type="ECO:0000256" key="5">
    <source>
        <dbReference type="ARBA" id="ARBA00022695"/>
    </source>
</evidence>
<dbReference type="OrthoDB" id="10248617at2759"/>
<accession>A0A3M7RG20</accession>
<keyword evidence="3 9" id="KW-0240">DNA-directed RNA polymerase</keyword>
<dbReference type="Proteomes" id="UP000276133">
    <property type="component" value="Unassembled WGS sequence"/>
</dbReference>
<feature type="non-terminal residue" evidence="9">
    <location>
        <position position="270"/>
    </location>
</feature>
<feature type="domain" description="RNA polymerase Rpb2" evidence="7">
    <location>
        <begin position="182"/>
        <end position="252"/>
    </location>
</feature>
<feature type="domain" description="RNA polymerase beta subunit protrusion" evidence="8">
    <location>
        <begin position="34"/>
        <end position="180"/>
    </location>
</feature>
<dbReference type="STRING" id="10195.A0A3M7RG20"/>
<dbReference type="Gene3D" id="3.90.1100.10">
    <property type="match status" value="1"/>
</dbReference>
<dbReference type="Pfam" id="PF04561">
    <property type="entry name" value="RNA_pol_Rpb2_2"/>
    <property type="match status" value="1"/>
</dbReference>
<dbReference type="GO" id="GO:0006351">
    <property type="term" value="P:DNA-templated transcription"/>
    <property type="evidence" value="ECO:0007669"/>
    <property type="project" value="InterPro"/>
</dbReference>
<dbReference type="SUPFAM" id="SSF64484">
    <property type="entry name" value="beta and beta-prime subunits of DNA dependent RNA-polymerase"/>
    <property type="match status" value="1"/>
</dbReference>
<dbReference type="Pfam" id="PF04563">
    <property type="entry name" value="RNA_pol_Rpb2_1"/>
    <property type="match status" value="1"/>
</dbReference>
<evidence type="ECO:0000256" key="3">
    <source>
        <dbReference type="ARBA" id="ARBA00022478"/>
    </source>
</evidence>
<keyword evidence="6" id="KW-0804">Transcription</keyword>
<evidence type="ECO:0000259" key="8">
    <source>
        <dbReference type="Pfam" id="PF04563"/>
    </source>
</evidence>
<gene>
    <name evidence="9" type="ORF">BpHYR1_015319</name>
</gene>
<dbReference type="EC" id="2.7.7.6" evidence="2"/>
<sequence length="270" mass="30810">MEIDGLEDLNKLAEPVKKIEEKWKLVPAYLKVKGLIKQHLDSFNYFTNIEIKNIVKANEKITCQADPNFYIKYLNINVGFPDVEEGFGVSKPITPQECRLRDLTYSAKIIVDIEYTRGSQRVIRNNLVIGRLPIMLRSNRCNLYDKSEPELAKMNECPLDPGGYFITRGTEKVILIQEQLSKNRMLVETDKNGLMTCHVTSSTHATKTKTIICEKHGKYYLKHNSLSEDIPLVIVFKALGITSDQEIIQLVGLEEYVVEALTPCIYEAHS</sequence>
<dbReference type="InterPro" id="IPR015712">
    <property type="entry name" value="DNA-dir_RNA_pol_su2"/>
</dbReference>
<keyword evidence="4 9" id="KW-0808">Transferase</keyword>
<comment type="similarity">
    <text evidence="1">Belongs to the RNA polymerase beta chain family.</text>
</comment>
<dbReference type="InterPro" id="IPR007642">
    <property type="entry name" value="RNA_pol_Rpb2_2"/>
</dbReference>
<dbReference type="PANTHER" id="PTHR20856">
    <property type="entry name" value="DNA-DIRECTED RNA POLYMERASE I SUBUNIT 2"/>
    <property type="match status" value="1"/>
</dbReference>
<evidence type="ECO:0000313" key="10">
    <source>
        <dbReference type="Proteomes" id="UP000276133"/>
    </source>
</evidence>
<dbReference type="GO" id="GO:0003899">
    <property type="term" value="F:DNA-directed RNA polymerase activity"/>
    <property type="evidence" value="ECO:0007669"/>
    <property type="project" value="UniProtKB-EC"/>
</dbReference>
<organism evidence="9 10">
    <name type="scientific">Brachionus plicatilis</name>
    <name type="common">Marine rotifer</name>
    <name type="synonym">Brachionus muelleri</name>
    <dbReference type="NCBI Taxonomy" id="10195"/>
    <lineage>
        <taxon>Eukaryota</taxon>
        <taxon>Metazoa</taxon>
        <taxon>Spiralia</taxon>
        <taxon>Gnathifera</taxon>
        <taxon>Rotifera</taxon>
        <taxon>Eurotatoria</taxon>
        <taxon>Monogononta</taxon>
        <taxon>Pseudotrocha</taxon>
        <taxon>Ploima</taxon>
        <taxon>Brachionidae</taxon>
        <taxon>Brachionus</taxon>
    </lineage>
</organism>